<reference evidence="1" key="1">
    <citation type="submission" date="2018-05" db="EMBL/GenBank/DDBJ databases">
        <authorList>
            <person name="Lanie J.A."/>
            <person name="Ng W.-L."/>
            <person name="Kazmierczak K.M."/>
            <person name="Andrzejewski T.M."/>
            <person name="Davidsen T.M."/>
            <person name="Wayne K.J."/>
            <person name="Tettelin H."/>
            <person name="Glass J.I."/>
            <person name="Rusch D."/>
            <person name="Podicherti R."/>
            <person name="Tsui H.-C.T."/>
            <person name="Winkler M.E."/>
        </authorList>
    </citation>
    <scope>NUCLEOTIDE SEQUENCE</scope>
</reference>
<evidence type="ECO:0000313" key="1">
    <source>
        <dbReference type="EMBL" id="SVD61537.1"/>
    </source>
</evidence>
<sequence>VLSKGVTHLRSVKMAPLQHDANGRIVTLTPYRD</sequence>
<name>A0A382WRS2_9ZZZZ</name>
<dbReference type="AlphaFoldDB" id="A0A382WRS2"/>
<organism evidence="1">
    <name type="scientific">marine metagenome</name>
    <dbReference type="NCBI Taxonomy" id="408172"/>
    <lineage>
        <taxon>unclassified sequences</taxon>
        <taxon>metagenomes</taxon>
        <taxon>ecological metagenomes</taxon>
    </lineage>
</organism>
<proteinExistence type="predicted"/>
<protein>
    <submittedName>
        <fullName evidence="1">Uncharacterized protein</fullName>
    </submittedName>
</protein>
<accession>A0A382WRS2</accession>
<gene>
    <name evidence="1" type="ORF">METZ01_LOCUS414391</name>
</gene>
<feature type="non-terminal residue" evidence="1">
    <location>
        <position position="1"/>
    </location>
</feature>
<dbReference type="EMBL" id="UINC01162018">
    <property type="protein sequence ID" value="SVD61537.1"/>
    <property type="molecule type" value="Genomic_DNA"/>
</dbReference>